<organism evidence="1 2">
    <name type="scientific">Caenorhabditis tropicalis</name>
    <dbReference type="NCBI Taxonomy" id="1561998"/>
    <lineage>
        <taxon>Eukaryota</taxon>
        <taxon>Metazoa</taxon>
        <taxon>Ecdysozoa</taxon>
        <taxon>Nematoda</taxon>
        <taxon>Chromadorea</taxon>
        <taxon>Rhabditida</taxon>
        <taxon>Rhabditina</taxon>
        <taxon>Rhabditomorpha</taxon>
        <taxon>Rhabditoidea</taxon>
        <taxon>Rhabditidae</taxon>
        <taxon>Peloderinae</taxon>
        <taxon>Caenorhabditis</taxon>
    </lineage>
</organism>
<protein>
    <submittedName>
        <fullName evidence="2">DUF1833 domain-containing protein</fullName>
    </submittedName>
</protein>
<proteinExistence type="predicted"/>
<evidence type="ECO:0000313" key="1">
    <source>
        <dbReference type="Proteomes" id="UP000095282"/>
    </source>
</evidence>
<dbReference type="WBParaSite" id="Csp11.Scaffold627.g6865.t1">
    <property type="protein sequence ID" value="Csp11.Scaffold627.g6865.t1"/>
    <property type="gene ID" value="Csp11.Scaffold627.g6865"/>
</dbReference>
<reference evidence="2" key="1">
    <citation type="submission" date="2016-11" db="UniProtKB">
        <authorList>
            <consortium name="WormBaseParasite"/>
        </authorList>
    </citation>
    <scope>IDENTIFICATION</scope>
</reference>
<keyword evidence="1" id="KW-1185">Reference proteome</keyword>
<sequence>MKHIQIAQFGGIPAFIRNIVEPDNRDTVYQVTLHPAGQREKHPPVQSVEFKIRVIDAQDRDILSPIRYIHPPGFPSRNVFNAGYSTPERGPIRDFLNGIIGNKMLEHLEFDVQTTIIFNVKSFLSMEYLNQLVGKPMPIDLNFRFKLLTNQSTHDFLLKTTTQLSFPCNKEALYVASPFFRKNLTPEMTCFQLGVEFLESIEVAITWLLTETYHPPFKITPELANEIVKLIERIVPRGPNQRHILGSIERHCFDELIQVL</sequence>
<dbReference type="eggNOG" id="ENOG502TH5U">
    <property type="taxonomic scope" value="Eukaryota"/>
</dbReference>
<name>A0A1I7TKP6_9PELO</name>
<accession>A0A1I7TKP6</accession>
<dbReference type="Proteomes" id="UP000095282">
    <property type="component" value="Unplaced"/>
</dbReference>
<dbReference type="AlphaFoldDB" id="A0A1I7TKP6"/>
<dbReference type="STRING" id="1561998.A0A1I7TKP6"/>
<evidence type="ECO:0000313" key="2">
    <source>
        <dbReference type="WBParaSite" id="Csp11.Scaffold627.g6865.t1"/>
    </source>
</evidence>